<comment type="caution">
    <text evidence="14">The sequence shown here is derived from an EMBL/GenBank/DDBJ whole genome shotgun (WGS) entry which is preliminary data.</text>
</comment>
<name>A0A917G4V4_9NOCA</name>
<evidence type="ECO:0000313" key="14">
    <source>
        <dbReference type="EMBL" id="GGG21858.1"/>
    </source>
</evidence>
<evidence type="ECO:0000256" key="9">
    <source>
        <dbReference type="ARBA" id="ARBA00023065"/>
    </source>
</evidence>
<proteinExistence type="inferred from homology"/>
<evidence type="ECO:0000256" key="11">
    <source>
        <dbReference type="ARBA" id="ARBA00023303"/>
    </source>
</evidence>
<keyword evidence="3" id="KW-0813">Transport</keyword>
<reference evidence="14" key="1">
    <citation type="journal article" date="2014" name="Int. J. Syst. Evol. Microbiol.">
        <title>Complete genome sequence of Corynebacterium casei LMG S-19264T (=DSM 44701T), isolated from a smear-ripened cheese.</title>
        <authorList>
            <consortium name="US DOE Joint Genome Institute (JGI-PGF)"/>
            <person name="Walter F."/>
            <person name="Albersmeier A."/>
            <person name="Kalinowski J."/>
            <person name="Ruckert C."/>
        </authorList>
    </citation>
    <scope>NUCLEOTIDE SEQUENCE</scope>
    <source>
        <strain evidence="14">CCM 7905</strain>
    </source>
</reference>
<dbReference type="RefSeq" id="WP_188546650.1">
    <property type="nucleotide sequence ID" value="NZ_BMCU01000005.1"/>
</dbReference>
<dbReference type="Pfam" id="PF06736">
    <property type="entry name" value="TMEM175"/>
    <property type="match status" value="1"/>
</dbReference>
<keyword evidence="15" id="KW-1185">Reference proteome</keyword>
<keyword evidence="7" id="KW-0630">Potassium</keyword>
<comment type="subcellular location">
    <subcellularLocation>
        <location evidence="1">Membrane</location>
        <topology evidence="1">Multi-pass membrane protein</topology>
    </subcellularLocation>
</comment>
<keyword evidence="9" id="KW-0406">Ion transport</keyword>
<keyword evidence="10 13" id="KW-0472">Membrane</keyword>
<evidence type="ECO:0000256" key="12">
    <source>
        <dbReference type="ARBA" id="ARBA00034430"/>
    </source>
</evidence>
<organism evidence="14 15">
    <name type="scientific">Rhodococcoides trifolii</name>
    <dbReference type="NCBI Taxonomy" id="908250"/>
    <lineage>
        <taxon>Bacteria</taxon>
        <taxon>Bacillati</taxon>
        <taxon>Actinomycetota</taxon>
        <taxon>Actinomycetes</taxon>
        <taxon>Mycobacteriales</taxon>
        <taxon>Nocardiaceae</taxon>
        <taxon>Rhodococcoides</taxon>
    </lineage>
</organism>
<feature type="transmembrane region" description="Helical" evidence="13">
    <location>
        <begin position="12"/>
        <end position="30"/>
    </location>
</feature>
<evidence type="ECO:0000256" key="3">
    <source>
        <dbReference type="ARBA" id="ARBA00022448"/>
    </source>
</evidence>
<evidence type="ECO:0000256" key="13">
    <source>
        <dbReference type="SAM" id="Phobius"/>
    </source>
</evidence>
<feature type="transmembrane region" description="Helical" evidence="13">
    <location>
        <begin position="117"/>
        <end position="136"/>
    </location>
</feature>
<dbReference type="EMBL" id="BMCU01000005">
    <property type="protein sequence ID" value="GGG21858.1"/>
    <property type="molecule type" value="Genomic_DNA"/>
</dbReference>
<evidence type="ECO:0000256" key="8">
    <source>
        <dbReference type="ARBA" id="ARBA00022989"/>
    </source>
</evidence>
<dbReference type="Proteomes" id="UP000654257">
    <property type="component" value="Unassembled WGS sequence"/>
</dbReference>
<keyword evidence="11" id="KW-0407">Ion channel</keyword>
<evidence type="ECO:0000256" key="1">
    <source>
        <dbReference type="ARBA" id="ARBA00004141"/>
    </source>
</evidence>
<evidence type="ECO:0000313" key="15">
    <source>
        <dbReference type="Proteomes" id="UP000654257"/>
    </source>
</evidence>
<feature type="transmembrane region" description="Helical" evidence="13">
    <location>
        <begin position="76"/>
        <end position="97"/>
    </location>
</feature>
<protein>
    <submittedName>
        <fullName evidence="14">DUF1211 domain-containing membrane protein</fullName>
    </submittedName>
</protein>
<evidence type="ECO:0000256" key="5">
    <source>
        <dbReference type="ARBA" id="ARBA00022692"/>
    </source>
</evidence>
<dbReference type="InterPro" id="IPR010617">
    <property type="entry name" value="TMEM175-like"/>
</dbReference>
<feature type="transmembrane region" description="Helical" evidence="13">
    <location>
        <begin position="157"/>
        <end position="184"/>
    </location>
</feature>
<dbReference type="GO" id="GO:0015252">
    <property type="term" value="F:proton channel activity"/>
    <property type="evidence" value="ECO:0007669"/>
    <property type="project" value="InterPro"/>
</dbReference>
<comment type="similarity">
    <text evidence="2">Belongs to the TMEM175 family.</text>
</comment>
<dbReference type="AlphaFoldDB" id="A0A917G4V4"/>
<evidence type="ECO:0000256" key="4">
    <source>
        <dbReference type="ARBA" id="ARBA00022538"/>
    </source>
</evidence>
<dbReference type="GO" id="GO:0016020">
    <property type="term" value="C:membrane"/>
    <property type="evidence" value="ECO:0007669"/>
    <property type="project" value="UniProtKB-SubCell"/>
</dbReference>
<evidence type="ECO:0000256" key="2">
    <source>
        <dbReference type="ARBA" id="ARBA00006920"/>
    </source>
</evidence>
<keyword evidence="5 13" id="KW-0812">Transmembrane</keyword>
<accession>A0A917G4V4</accession>
<evidence type="ECO:0000256" key="7">
    <source>
        <dbReference type="ARBA" id="ARBA00022958"/>
    </source>
</evidence>
<keyword evidence="8 13" id="KW-1133">Transmembrane helix</keyword>
<evidence type="ECO:0000256" key="10">
    <source>
        <dbReference type="ARBA" id="ARBA00023136"/>
    </source>
</evidence>
<evidence type="ECO:0000256" key="6">
    <source>
        <dbReference type="ARBA" id="ARBA00022826"/>
    </source>
</evidence>
<reference evidence="14" key="2">
    <citation type="submission" date="2020-09" db="EMBL/GenBank/DDBJ databases">
        <authorList>
            <person name="Sun Q."/>
            <person name="Sedlacek I."/>
        </authorList>
    </citation>
    <scope>NUCLEOTIDE SEQUENCE</scope>
    <source>
        <strain evidence="14">CCM 7905</strain>
    </source>
</reference>
<keyword evidence="6" id="KW-0631">Potassium channel</keyword>
<comment type="catalytic activity">
    <reaction evidence="12">
        <text>K(+)(in) = K(+)(out)</text>
        <dbReference type="Rhea" id="RHEA:29463"/>
        <dbReference type="ChEBI" id="CHEBI:29103"/>
    </reaction>
</comment>
<gene>
    <name evidence="14" type="ORF">GCM10007304_39620</name>
</gene>
<dbReference type="GO" id="GO:0005267">
    <property type="term" value="F:potassium channel activity"/>
    <property type="evidence" value="ECO:0007669"/>
    <property type="project" value="UniProtKB-KW"/>
</dbReference>
<sequence>MVYHRGFDRVVNFSDAVVAIAATLLILPLVDNATPDQGQNAFALLLDHSDELWAFVLTFAVICRLWVVQHGIFRTLVGYTTPLLAVNFLWLISVVFLPFPSNLIAKGSQEFPGSASIYVGTIALATGATMLTRIIVRRTPELEVEEERGSVPVGHAVITFVLMLAAFALSFTPVGLFSLVALFLERPVTRAASSFRR</sequence>
<keyword evidence="4" id="KW-0633">Potassium transport</keyword>
<feature type="transmembrane region" description="Helical" evidence="13">
    <location>
        <begin position="52"/>
        <end position="69"/>
    </location>
</feature>